<dbReference type="Proteomes" id="UP000440578">
    <property type="component" value="Unassembled WGS sequence"/>
</dbReference>
<evidence type="ECO:0000313" key="2">
    <source>
        <dbReference type="EMBL" id="KAF0302479.1"/>
    </source>
</evidence>
<evidence type="ECO:0000259" key="1">
    <source>
        <dbReference type="PROSITE" id="PS50835"/>
    </source>
</evidence>
<dbReference type="InterPro" id="IPR003598">
    <property type="entry name" value="Ig_sub2"/>
</dbReference>
<dbReference type="InterPro" id="IPR013783">
    <property type="entry name" value="Ig-like_fold"/>
</dbReference>
<gene>
    <name evidence="2" type="ORF">FJT64_025434</name>
</gene>
<dbReference type="SMART" id="SM00409">
    <property type="entry name" value="IG"/>
    <property type="match status" value="2"/>
</dbReference>
<name>A0A6A4WBA1_AMPAM</name>
<dbReference type="InterPro" id="IPR007110">
    <property type="entry name" value="Ig-like_dom"/>
</dbReference>
<dbReference type="InterPro" id="IPR037448">
    <property type="entry name" value="Zig-8"/>
</dbReference>
<dbReference type="InterPro" id="IPR003599">
    <property type="entry name" value="Ig_sub"/>
</dbReference>
<dbReference type="Pfam" id="PF07679">
    <property type="entry name" value="I-set"/>
    <property type="match status" value="1"/>
</dbReference>
<keyword evidence="3" id="KW-1185">Reference proteome</keyword>
<dbReference type="PANTHER" id="PTHR23279">
    <property type="entry name" value="DEFECTIVE PROBOSCIS EXTENSION RESPONSE DPR -RELATED"/>
    <property type="match status" value="1"/>
</dbReference>
<dbReference type="SUPFAM" id="SSF48726">
    <property type="entry name" value="Immunoglobulin"/>
    <property type="match status" value="2"/>
</dbReference>
<proteinExistence type="predicted"/>
<dbReference type="Pfam" id="PF07686">
    <property type="entry name" value="V-set"/>
    <property type="match status" value="1"/>
</dbReference>
<organism evidence="2 3">
    <name type="scientific">Amphibalanus amphitrite</name>
    <name type="common">Striped barnacle</name>
    <name type="synonym">Balanus amphitrite</name>
    <dbReference type="NCBI Taxonomy" id="1232801"/>
    <lineage>
        <taxon>Eukaryota</taxon>
        <taxon>Metazoa</taxon>
        <taxon>Ecdysozoa</taxon>
        <taxon>Arthropoda</taxon>
        <taxon>Crustacea</taxon>
        <taxon>Multicrustacea</taxon>
        <taxon>Cirripedia</taxon>
        <taxon>Thoracica</taxon>
        <taxon>Thoracicalcarea</taxon>
        <taxon>Balanomorpha</taxon>
        <taxon>Balanoidea</taxon>
        <taxon>Balanidae</taxon>
        <taxon>Amphibalaninae</taxon>
        <taxon>Amphibalanus</taxon>
    </lineage>
</organism>
<dbReference type="Gene3D" id="2.60.40.10">
    <property type="entry name" value="Immunoglobulins"/>
    <property type="match status" value="2"/>
</dbReference>
<comment type="caution">
    <text evidence="2">The sequence shown here is derived from an EMBL/GenBank/DDBJ whole genome shotgun (WGS) entry which is preliminary data.</text>
</comment>
<reference evidence="2 3" key="1">
    <citation type="submission" date="2019-07" db="EMBL/GenBank/DDBJ databases">
        <title>Draft genome assembly of a fouling barnacle, Amphibalanus amphitrite (Darwin, 1854): The first reference genome for Thecostraca.</title>
        <authorList>
            <person name="Kim W."/>
        </authorList>
    </citation>
    <scope>NUCLEOTIDE SEQUENCE [LARGE SCALE GENOMIC DNA]</scope>
    <source>
        <strain evidence="2">SNU_AA5</strain>
        <tissue evidence="2">Soma without cirri and trophi</tissue>
    </source>
</reference>
<dbReference type="PANTHER" id="PTHR23279:SF41">
    <property type="entry name" value="DEFECTIVE PROBOSCIS EXTENSION RESPONSE 4-RELATED"/>
    <property type="match status" value="1"/>
</dbReference>
<protein>
    <recommendedName>
        <fullName evidence="1">Ig-like domain-containing protein</fullName>
    </recommendedName>
</protein>
<dbReference type="GO" id="GO:0050808">
    <property type="term" value="P:synapse organization"/>
    <property type="evidence" value="ECO:0007669"/>
    <property type="project" value="TreeGrafter"/>
</dbReference>
<dbReference type="InterPro" id="IPR036179">
    <property type="entry name" value="Ig-like_dom_sf"/>
</dbReference>
<dbReference type="OrthoDB" id="190835at2759"/>
<sequence length="274" mass="29969">MSRCRPCNHVAKTIAAQGLTRGDAMKLPDMVPLPPRPTLLFVVSLNILLHRASVAEPVVVGASEYLGGVGGSGQMPRLEYGGTANVTASVGQTARLLCRIYHLGERAVSWIRKRDLHILTTDIFTYTSDARFQVAHQEGSSNWTLLVNYAQTRDSGIYECQVNTEPKRSLAFNLHVVVELTWLLDGRPLSEERWVTESSDEYVTSRLVIRSARDSDSGTYTCAPTRAAHADVQVHVISGEHPAAMQHGVAGGQRPVCPHLILLLIGHVIVACSR</sequence>
<dbReference type="CDD" id="cd00096">
    <property type="entry name" value="Ig"/>
    <property type="match status" value="1"/>
</dbReference>
<dbReference type="EMBL" id="VIIS01001055">
    <property type="protein sequence ID" value="KAF0302479.1"/>
    <property type="molecule type" value="Genomic_DNA"/>
</dbReference>
<feature type="domain" description="Ig-like" evidence="1">
    <location>
        <begin position="178"/>
        <end position="238"/>
    </location>
</feature>
<accession>A0A6A4WBA1</accession>
<dbReference type="GO" id="GO:0032589">
    <property type="term" value="C:neuron projection membrane"/>
    <property type="evidence" value="ECO:0007669"/>
    <property type="project" value="TreeGrafter"/>
</dbReference>
<dbReference type="InterPro" id="IPR013098">
    <property type="entry name" value="Ig_I-set"/>
</dbReference>
<dbReference type="SMART" id="SM00408">
    <property type="entry name" value="IGc2"/>
    <property type="match status" value="2"/>
</dbReference>
<evidence type="ECO:0000313" key="3">
    <source>
        <dbReference type="Proteomes" id="UP000440578"/>
    </source>
</evidence>
<dbReference type="PROSITE" id="PS50835">
    <property type="entry name" value="IG_LIKE"/>
    <property type="match status" value="2"/>
</dbReference>
<dbReference type="FunFam" id="2.60.40.10:FF:000129">
    <property type="entry name" value="CLUMA_CG018772, isoform A"/>
    <property type="match status" value="1"/>
</dbReference>
<dbReference type="InterPro" id="IPR013106">
    <property type="entry name" value="Ig_V-set"/>
</dbReference>
<feature type="domain" description="Ig-like" evidence="1">
    <location>
        <begin position="76"/>
        <end position="171"/>
    </location>
</feature>
<dbReference type="AlphaFoldDB" id="A0A6A4WBA1"/>